<dbReference type="InterPro" id="IPR003593">
    <property type="entry name" value="AAA+_ATPase"/>
</dbReference>
<sequence>MPPSDPPPDGPSETTPVASLFAFLSREVLSAVIALAGVYLSAKVIKRVMDPNSDERERLRQHREQVLERLYRTGVPRDALRCLGPSEETLLHDLVFPEDINSDFDAVGGLQGTKETLKELIVYPLLYPEVYAAGRGGAASSLLTPPKGILLFGPPGTGKTMLAKALAKESGANFLALSPSSLLSKWLGDTEQLARAVFSLARRVQPTIIFIDEIDGLFRERTSQEHEAHKNLKAEFMQLWDGLTTDDRFNQVVVLGATNRPYDVDPAILRRMPRPFEVSLPAVEERVEILRKVLHDVDVERPFDLQTVANVTAGYSGSDLKELCRAAMMHPVRESLRATAKSVGTGMVRRKAPPLRPLTLDDVLLARREVTRTQEQSADYQERVARESSGDASAASMDMTVKFLQMLATKTS</sequence>
<evidence type="ECO:0000256" key="7">
    <source>
        <dbReference type="RuleBase" id="RU003651"/>
    </source>
</evidence>
<evidence type="ECO:0000256" key="3">
    <source>
        <dbReference type="ARBA" id="ARBA00022787"/>
    </source>
</evidence>
<dbReference type="OrthoDB" id="10254455at2759"/>
<keyword evidence="5" id="KW-0175">Coiled coil</keyword>
<keyword evidence="10" id="KW-1185">Reference proteome</keyword>
<keyword evidence="4 7" id="KW-0067">ATP-binding</keyword>
<evidence type="ECO:0000256" key="2">
    <source>
        <dbReference type="ARBA" id="ARBA00022741"/>
    </source>
</evidence>
<dbReference type="PANTHER" id="PTHR45644:SF3">
    <property type="entry name" value="FI08533P-RELATED"/>
    <property type="match status" value="1"/>
</dbReference>
<accession>R7QP01</accession>
<dbReference type="InterPro" id="IPR041569">
    <property type="entry name" value="AAA_lid_3"/>
</dbReference>
<keyword evidence="6" id="KW-0496">Mitochondrion</keyword>
<dbReference type="PhylomeDB" id="R7QP01"/>
<dbReference type="PANTHER" id="PTHR45644">
    <property type="entry name" value="AAA ATPASE, PUTATIVE (AFU_ORTHOLOGUE AFUA_2G12920)-RELATED-RELATED"/>
    <property type="match status" value="1"/>
</dbReference>
<comment type="similarity">
    <text evidence="7">Belongs to the AAA ATPase family.</text>
</comment>
<evidence type="ECO:0000259" key="8">
    <source>
        <dbReference type="SMART" id="SM00382"/>
    </source>
</evidence>
<dbReference type="InterPro" id="IPR027417">
    <property type="entry name" value="P-loop_NTPase"/>
</dbReference>
<evidence type="ECO:0000256" key="5">
    <source>
        <dbReference type="ARBA" id="ARBA00023054"/>
    </source>
</evidence>
<comment type="subcellular location">
    <subcellularLocation>
        <location evidence="1">Mitochondrion outer membrane</location>
        <topology evidence="1">Single-pass membrane protein</topology>
    </subcellularLocation>
</comment>
<dbReference type="Proteomes" id="UP000012073">
    <property type="component" value="Unassembled WGS sequence"/>
</dbReference>
<dbReference type="GO" id="GO:0005741">
    <property type="term" value="C:mitochondrial outer membrane"/>
    <property type="evidence" value="ECO:0007669"/>
    <property type="project" value="UniProtKB-SubCell"/>
</dbReference>
<dbReference type="OMA" id="WSGHADS"/>
<evidence type="ECO:0000256" key="1">
    <source>
        <dbReference type="ARBA" id="ARBA00004572"/>
    </source>
</evidence>
<dbReference type="AlphaFoldDB" id="R7QP01"/>
<dbReference type="RefSeq" id="XP_005719127.1">
    <property type="nucleotide sequence ID" value="XM_005719070.1"/>
</dbReference>
<reference evidence="10" key="1">
    <citation type="journal article" date="2013" name="Proc. Natl. Acad. Sci. U.S.A.">
        <title>Genome structure and metabolic features in the red seaweed Chondrus crispus shed light on evolution of the Archaeplastida.</title>
        <authorList>
            <person name="Collen J."/>
            <person name="Porcel B."/>
            <person name="Carre W."/>
            <person name="Ball S.G."/>
            <person name="Chaparro C."/>
            <person name="Tonon T."/>
            <person name="Barbeyron T."/>
            <person name="Michel G."/>
            <person name="Noel B."/>
            <person name="Valentin K."/>
            <person name="Elias M."/>
            <person name="Artiguenave F."/>
            <person name="Arun A."/>
            <person name="Aury J.M."/>
            <person name="Barbosa-Neto J.F."/>
            <person name="Bothwell J.H."/>
            <person name="Bouget F.Y."/>
            <person name="Brillet L."/>
            <person name="Cabello-Hurtado F."/>
            <person name="Capella-Gutierrez S."/>
            <person name="Charrier B."/>
            <person name="Cladiere L."/>
            <person name="Cock J.M."/>
            <person name="Coelho S.M."/>
            <person name="Colleoni C."/>
            <person name="Czjzek M."/>
            <person name="Da Silva C."/>
            <person name="Delage L."/>
            <person name="Denoeud F."/>
            <person name="Deschamps P."/>
            <person name="Dittami S.M."/>
            <person name="Gabaldon T."/>
            <person name="Gachon C.M."/>
            <person name="Groisillier A."/>
            <person name="Herve C."/>
            <person name="Jabbari K."/>
            <person name="Katinka M."/>
            <person name="Kloareg B."/>
            <person name="Kowalczyk N."/>
            <person name="Labadie K."/>
            <person name="Leblanc C."/>
            <person name="Lopez P.J."/>
            <person name="McLachlan D.H."/>
            <person name="Meslet-Cladiere L."/>
            <person name="Moustafa A."/>
            <person name="Nehr Z."/>
            <person name="Nyvall Collen P."/>
            <person name="Panaud O."/>
            <person name="Partensky F."/>
            <person name="Poulain J."/>
            <person name="Rensing S.A."/>
            <person name="Rousvoal S."/>
            <person name="Samson G."/>
            <person name="Symeonidi A."/>
            <person name="Weissenbach J."/>
            <person name="Zambounis A."/>
            <person name="Wincker P."/>
            <person name="Boyen C."/>
        </authorList>
    </citation>
    <scope>NUCLEOTIDE SEQUENCE [LARGE SCALE GENOMIC DNA]</scope>
    <source>
        <strain evidence="10">cv. Stackhouse</strain>
    </source>
</reference>
<dbReference type="FunFam" id="3.40.50.300:FF:001025">
    <property type="entry name" value="ATPase family, AAA domain-containing 2B"/>
    <property type="match status" value="1"/>
</dbReference>
<dbReference type="GO" id="GO:0016887">
    <property type="term" value="F:ATP hydrolysis activity"/>
    <property type="evidence" value="ECO:0007669"/>
    <property type="project" value="InterPro"/>
</dbReference>
<keyword evidence="3" id="KW-1000">Mitochondrion outer membrane</keyword>
<keyword evidence="3" id="KW-0472">Membrane</keyword>
<dbReference type="SUPFAM" id="SSF52540">
    <property type="entry name" value="P-loop containing nucleoside triphosphate hydrolases"/>
    <property type="match status" value="1"/>
</dbReference>
<feature type="domain" description="AAA+ ATPase" evidence="8">
    <location>
        <begin position="145"/>
        <end position="284"/>
    </location>
</feature>
<dbReference type="PROSITE" id="PS00674">
    <property type="entry name" value="AAA"/>
    <property type="match status" value="1"/>
</dbReference>
<evidence type="ECO:0000256" key="6">
    <source>
        <dbReference type="ARBA" id="ARBA00023128"/>
    </source>
</evidence>
<dbReference type="KEGG" id="ccp:CHC_T00006479001"/>
<dbReference type="InterPro" id="IPR003959">
    <property type="entry name" value="ATPase_AAA_core"/>
</dbReference>
<proteinExistence type="inferred from homology"/>
<protein>
    <recommendedName>
        <fullName evidence="8">AAA+ ATPase domain-containing protein</fullName>
    </recommendedName>
</protein>
<dbReference type="InterPro" id="IPR051701">
    <property type="entry name" value="Mito_OM_Translocase_MSP1"/>
</dbReference>
<dbReference type="Pfam" id="PF17862">
    <property type="entry name" value="AAA_lid_3"/>
    <property type="match status" value="1"/>
</dbReference>
<organism evidence="9 10">
    <name type="scientific">Chondrus crispus</name>
    <name type="common">Carrageen Irish moss</name>
    <name type="synonym">Polymorpha crispa</name>
    <dbReference type="NCBI Taxonomy" id="2769"/>
    <lineage>
        <taxon>Eukaryota</taxon>
        <taxon>Rhodophyta</taxon>
        <taxon>Florideophyceae</taxon>
        <taxon>Rhodymeniophycidae</taxon>
        <taxon>Gigartinales</taxon>
        <taxon>Gigartinaceae</taxon>
        <taxon>Chondrus</taxon>
    </lineage>
</organism>
<dbReference type="GeneID" id="17326846"/>
<name>R7QP01_CHOCR</name>
<evidence type="ECO:0000256" key="4">
    <source>
        <dbReference type="ARBA" id="ARBA00022840"/>
    </source>
</evidence>
<dbReference type="GO" id="GO:0005524">
    <property type="term" value="F:ATP binding"/>
    <property type="evidence" value="ECO:0007669"/>
    <property type="project" value="UniProtKB-KW"/>
</dbReference>
<evidence type="ECO:0000313" key="10">
    <source>
        <dbReference type="Proteomes" id="UP000012073"/>
    </source>
</evidence>
<dbReference type="EMBL" id="HG002012">
    <property type="protein sequence ID" value="CDF39216.1"/>
    <property type="molecule type" value="Genomic_DNA"/>
</dbReference>
<dbReference type="SMART" id="SM00382">
    <property type="entry name" value="AAA"/>
    <property type="match status" value="1"/>
</dbReference>
<evidence type="ECO:0000313" key="9">
    <source>
        <dbReference type="EMBL" id="CDF39216.1"/>
    </source>
</evidence>
<dbReference type="Pfam" id="PF00004">
    <property type="entry name" value="AAA"/>
    <property type="match status" value="1"/>
</dbReference>
<dbReference type="Gene3D" id="1.10.8.60">
    <property type="match status" value="1"/>
</dbReference>
<keyword evidence="2 7" id="KW-0547">Nucleotide-binding</keyword>
<dbReference type="InterPro" id="IPR003960">
    <property type="entry name" value="ATPase_AAA_CS"/>
</dbReference>
<gene>
    <name evidence="9" type="ORF">CHC_T00006479001</name>
</gene>
<dbReference type="STRING" id="2769.R7QP01"/>
<dbReference type="Gramene" id="CDF39216">
    <property type="protein sequence ID" value="CDF39216"/>
    <property type="gene ID" value="CHC_T00006479001"/>
</dbReference>
<dbReference type="Gene3D" id="3.40.50.300">
    <property type="entry name" value="P-loop containing nucleotide triphosphate hydrolases"/>
    <property type="match status" value="1"/>
</dbReference>